<dbReference type="EMBL" id="KN818226">
    <property type="protein sequence ID" value="KIL69168.1"/>
    <property type="molecule type" value="Genomic_DNA"/>
</dbReference>
<name>A0A0C2XJE2_AMAMK</name>
<dbReference type="GO" id="GO:0004040">
    <property type="term" value="F:amidase activity"/>
    <property type="evidence" value="ECO:0007669"/>
    <property type="project" value="UniProtKB-EC"/>
</dbReference>
<gene>
    <name evidence="8" type="ORF">M378DRAFT_184407</name>
</gene>
<reference evidence="8 9" key="1">
    <citation type="submission" date="2014-04" db="EMBL/GenBank/DDBJ databases">
        <title>Evolutionary Origins and Diversification of the Mycorrhizal Mutualists.</title>
        <authorList>
            <consortium name="DOE Joint Genome Institute"/>
            <consortium name="Mycorrhizal Genomics Consortium"/>
            <person name="Kohler A."/>
            <person name="Kuo A."/>
            <person name="Nagy L.G."/>
            <person name="Floudas D."/>
            <person name="Copeland A."/>
            <person name="Barry K.W."/>
            <person name="Cichocki N."/>
            <person name="Veneault-Fourrey C."/>
            <person name="LaButti K."/>
            <person name="Lindquist E.A."/>
            <person name="Lipzen A."/>
            <person name="Lundell T."/>
            <person name="Morin E."/>
            <person name="Murat C."/>
            <person name="Riley R."/>
            <person name="Ohm R."/>
            <person name="Sun H."/>
            <person name="Tunlid A."/>
            <person name="Henrissat B."/>
            <person name="Grigoriev I.V."/>
            <person name="Hibbett D.S."/>
            <person name="Martin F."/>
        </authorList>
    </citation>
    <scope>NUCLEOTIDE SEQUENCE [LARGE SCALE GENOMIC DNA]</scope>
    <source>
        <strain evidence="8 9">Koide BX008</strain>
    </source>
</reference>
<dbReference type="Proteomes" id="UP000054549">
    <property type="component" value="Unassembled WGS sequence"/>
</dbReference>
<keyword evidence="9" id="KW-1185">Reference proteome</keyword>
<dbReference type="PANTHER" id="PTHR46072">
    <property type="entry name" value="AMIDASE-RELATED-RELATED"/>
    <property type="match status" value="1"/>
</dbReference>
<dbReference type="PROSITE" id="PS00571">
    <property type="entry name" value="AMIDASES"/>
    <property type="match status" value="1"/>
</dbReference>
<comment type="similarity">
    <text evidence="2">Belongs to the amidase family.</text>
</comment>
<evidence type="ECO:0000313" key="9">
    <source>
        <dbReference type="Proteomes" id="UP000054549"/>
    </source>
</evidence>
<feature type="binding site" evidence="6">
    <location>
        <position position="159"/>
    </location>
    <ligand>
        <name>substrate</name>
    </ligand>
</feature>
<feature type="domain" description="Amidase" evidence="7">
    <location>
        <begin position="54"/>
        <end position="538"/>
    </location>
</feature>
<dbReference type="SUPFAM" id="SSF75304">
    <property type="entry name" value="Amidase signature (AS) enzymes"/>
    <property type="match status" value="1"/>
</dbReference>
<dbReference type="AlphaFoldDB" id="A0A0C2XJE2"/>
<keyword evidence="4" id="KW-0378">Hydrolase</keyword>
<dbReference type="FunFam" id="3.90.1300.10:FF:000003">
    <property type="entry name" value="Amidase signature enzyme"/>
    <property type="match status" value="1"/>
</dbReference>
<feature type="active site" description="Charge relay system" evidence="5">
    <location>
        <position position="185"/>
    </location>
</feature>
<evidence type="ECO:0000256" key="3">
    <source>
        <dbReference type="ARBA" id="ARBA00012922"/>
    </source>
</evidence>
<dbReference type="InParanoid" id="A0A0C2XJE2"/>
<dbReference type="OrthoDB" id="6428749at2759"/>
<organism evidence="8 9">
    <name type="scientific">Amanita muscaria (strain Koide BX008)</name>
    <dbReference type="NCBI Taxonomy" id="946122"/>
    <lineage>
        <taxon>Eukaryota</taxon>
        <taxon>Fungi</taxon>
        <taxon>Dikarya</taxon>
        <taxon>Basidiomycota</taxon>
        <taxon>Agaricomycotina</taxon>
        <taxon>Agaricomycetes</taxon>
        <taxon>Agaricomycetidae</taxon>
        <taxon>Agaricales</taxon>
        <taxon>Pluteineae</taxon>
        <taxon>Amanitaceae</taxon>
        <taxon>Amanita</taxon>
    </lineage>
</organism>
<evidence type="ECO:0000313" key="8">
    <source>
        <dbReference type="EMBL" id="KIL69168.1"/>
    </source>
</evidence>
<proteinExistence type="inferred from homology"/>
<evidence type="ECO:0000256" key="5">
    <source>
        <dbReference type="PIRSR" id="PIRSR001221-1"/>
    </source>
</evidence>
<evidence type="ECO:0000259" key="7">
    <source>
        <dbReference type="Pfam" id="PF01425"/>
    </source>
</evidence>
<feature type="binding site" evidence="6">
    <location>
        <begin position="206"/>
        <end position="209"/>
    </location>
    <ligand>
        <name>substrate</name>
    </ligand>
</feature>
<feature type="active site" description="Charge relay system" evidence="5">
    <location>
        <position position="110"/>
    </location>
</feature>
<protein>
    <recommendedName>
        <fullName evidence="3">amidase</fullName>
        <ecNumber evidence="3">3.5.1.4</ecNumber>
    </recommendedName>
</protein>
<feature type="binding site" evidence="6">
    <location>
        <position position="185"/>
    </location>
    <ligand>
        <name>substrate</name>
    </ligand>
</feature>
<sequence>MVSAFQKVVDAKRDARARALALAGPLSPEHSKYTTATASEIVSHIEKGEWTASDVLEAYISRAVLAHETTNCLTEVMFESARKQAKTLDDEFSATGKLRGPLHGVPVSIKDQYDIAGVDTSLGFSQWTNKPAKENCSLADQFITAGAVPFVKTNVPQTMFAFECSNPLFGRTTNPYNDAYTSGGSSGGEAALLAMDGSALGIGTDVGGSLRIPTAYCGIYALKPTAGRLSMTGAKGPTPGFEGIKTVSGPMGRCIDDLELMCRTSFGVPGNDNNVIPLPFREVELPKTLRFGYYITDNFVKASPACQRAVLETVEALRKEGHECVEIEIPDNLGAFEIFVGLSSADGYKTLLSHLGPDPMEKALFLVSLGPSLPSFVRSFATWVIEKFVGDPIFAHVFRAARTKPMNEYMQYCAARDKYIKMFYQEVWDKQGIDGLIAPVQSMPQVPHGTCENFIAIGEATTLFNLVDSSVGSLPVTRVDPEKDKITEKWISEPGHGSTILEKGLFTSEKALYDPEAMKGMPVGIQIAGRRWEEEKVLSMMRVIDEALGKDRGFGPGSWDRYKAKKSM</sequence>
<dbReference type="STRING" id="946122.A0A0C2XJE2"/>
<evidence type="ECO:0000256" key="2">
    <source>
        <dbReference type="ARBA" id="ARBA00009199"/>
    </source>
</evidence>
<dbReference type="EC" id="3.5.1.4" evidence="3"/>
<dbReference type="InterPro" id="IPR036928">
    <property type="entry name" value="AS_sf"/>
</dbReference>
<dbReference type="Pfam" id="PF01425">
    <property type="entry name" value="Amidase"/>
    <property type="match status" value="1"/>
</dbReference>
<dbReference type="PIRSF" id="PIRSF001221">
    <property type="entry name" value="Amidase_fungi"/>
    <property type="match status" value="1"/>
</dbReference>
<comment type="catalytic activity">
    <reaction evidence="1">
        <text>a monocarboxylic acid amide + H2O = a monocarboxylate + NH4(+)</text>
        <dbReference type="Rhea" id="RHEA:12020"/>
        <dbReference type="ChEBI" id="CHEBI:15377"/>
        <dbReference type="ChEBI" id="CHEBI:28938"/>
        <dbReference type="ChEBI" id="CHEBI:35757"/>
        <dbReference type="ChEBI" id="CHEBI:83628"/>
        <dbReference type="EC" id="3.5.1.4"/>
    </reaction>
</comment>
<dbReference type="InterPro" id="IPR020556">
    <property type="entry name" value="Amidase_CS"/>
</dbReference>
<evidence type="ECO:0000256" key="6">
    <source>
        <dbReference type="PIRSR" id="PIRSR001221-2"/>
    </source>
</evidence>
<dbReference type="PANTHER" id="PTHR46072:SF11">
    <property type="entry name" value="AMIDASE-RELATED"/>
    <property type="match status" value="1"/>
</dbReference>
<dbReference type="HOGENOM" id="CLU_009600_9_3_1"/>
<evidence type="ECO:0000256" key="4">
    <source>
        <dbReference type="ARBA" id="ARBA00022801"/>
    </source>
</evidence>
<evidence type="ECO:0000256" key="1">
    <source>
        <dbReference type="ARBA" id="ARBA00001311"/>
    </source>
</evidence>
<accession>A0A0C2XJE2</accession>
<dbReference type="Gene3D" id="3.90.1300.10">
    <property type="entry name" value="Amidase signature (AS) domain"/>
    <property type="match status" value="1"/>
</dbReference>
<feature type="active site" description="Acyl-ester intermediate" evidence="5">
    <location>
        <position position="209"/>
    </location>
</feature>
<dbReference type="InterPro" id="IPR023631">
    <property type="entry name" value="Amidase_dom"/>
</dbReference>